<feature type="domain" description="Major facilitator superfamily (MFS) profile" evidence="5">
    <location>
        <begin position="211"/>
        <end position="399"/>
    </location>
</feature>
<dbReference type="PROSITE" id="PS50850">
    <property type="entry name" value="MFS"/>
    <property type="match status" value="1"/>
</dbReference>
<feature type="transmembrane region" description="Helical" evidence="4">
    <location>
        <begin position="339"/>
        <end position="358"/>
    </location>
</feature>
<protein>
    <submittedName>
        <fullName evidence="6">Major Facilitator Superfamily protein</fullName>
    </submittedName>
</protein>
<feature type="transmembrane region" description="Helical" evidence="4">
    <location>
        <begin position="75"/>
        <end position="94"/>
    </location>
</feature>
<feature type="transmembrane region" description="Helical" evidence="4">
    <location>
        <begin position="168"/>
        <end position="188"/>
    </location>
</feature>
<feature type="transmembrane region" description="Helical" evidence="4">
    <location>
        <begin position="47"/>
        <end position="68"/>
    </location>
</feature>
<accession>A0A150HLL0</accession>
<dbReference type="InterPro" id="IPR020846">
    <property type="entry name" value="MFS_dom"/>
</dbReference>
<proteinExistence type="predicted"/>
<dbReference type="GO" id="GO:0022857">
    <property type="term" value="F:transmembrane transporter activity"/>
    <property type="evidence" value="ECO:0007669"/>
    <property type="project" value="InterPro"/>
</dbReference>
<dbReference type="SUPFAM" id="SSF103473">
    <property type="entry name" value="MFS general substrate transporter"/>
    <property type="match status" value="1"/>
</dbReference>
<feature type="transmembrane region" description="Helical" evidence="4">
    <location>
        <begin position="246"/>
        <end position="267"/>
    </location>
</feature>
<gene>
    <name evidence="6" type="ORF">AVENLUH5627_02962</name>
</gene>
<dbReference type="InterPro" id="IPR011701">
    <property type="entry name" value="MFS"/>
</dbReference>
<keyword evidence="2 4" id="KW-1133">Transmembrane helix</keyword>
<dbReference type="Proteomes" id="UP000075680">
    <property type="component" value="Unassembled WGS sequence"/>
</dbReference>
<reference evidence="6 7" key="1">
    <citation type="journal article" date="2016" name="Sci. Rep.">
        <title>Genomic and phenotypic characterization of the species Acinetobacter venetianus.</title>
        <authorList>
            <person name="Fondi M."/>
            <person name="Maida I."/>
            <person name="Perrin E."/>
            <person name="Orlandini V."/>
            <person name="La Torre L."/>
            <person name="Bosi E."/>
            <person name="Negroni A."/>
            <person name="Zanaroli G."/>
            <person name="Fava F."/>
            <person name="Decorosi F."/>
            <person name="Giovannetti L."/>
            <person name="Viti C."/>
            <person name="Vaneechoutte M."/>
            <person name="Dijkshoorn L."/>
            <person name="Fani R."/>
        </authorList>
    </citation>
    <scope>NUCLEOTIDE SEQUENCE [LARGE SCALE GENOMIC DNA]</scope>
    <source>
        <strain evidence="6 7">LUH5627</strain>
    </source>
</reference>
<evidence type="ECO:0000259" key="5">
    <source>
        <dbReference type="PROSITE" id="PS50850"/>
    </source>
</evidence>
<dbReference type="AlphaFoldDB" id="A0A150HLL0"/>
<feature type="transmembrane region" description="Helical" evidence="4">
    <location>
        <begin position="12"/>
        <end position="35"/>
    </location>
</feature>
<dbReference type="InterPro" id="IPR036259">
    <property type="entry name" value="MFS_trans_sf"/>
</dbReference>
<keyword evidence="3 4" id="KW-0472">Membrane</keyword>
<dbReference type="PANTHER" id="PTHR23534">
    <property type="entry name" value="MFS PERMEASE"/>
    <property type="match status" value="1"/>
</dbReference>
<dbReference type="Pfam" id="PF07690">
    <property type="entry name" value="MFS_1"/>
    <property type="match status" value="1"/>
</dbReference>
<name>A0A150HLL0_9GAMM</name>
<dbReference type="PANTHER" id="PTHR23534:SF1">
    <property type="entry name" value="MAJOR FACILITATOR SUPERFAMILY PROTEIN"/>
    <property type="match status" value="1"/>
</dbReference>
<evidence type="ECO:0000256" key="3">
    <source>
        <dbReference type="ARBA" id="ARBA00023136"/>
    </source>
</evidence>
<feature type="transmembrane region" description="Helical" evidence="4">
    <location>
        <begin position="132"/>
        <end position="156"/>
    </location>
</feature>
<evidence type="ECO:0000313" key="6">
    <source>
        <dbReference type="EMBL" id="KXZ64850.1"/>
    </source>
</evidence>
<feature type="transmembrane region" description="Helical" evidence="4">
    <location>
        <begin position="274"/>
        <end position="293"/>
    </location>
</feature>
<dbReference type="Gene3D" id="1.20.1250.20">
    <property type="entry name" value="MFS general substrate transporter like domains"/>
    <property type="match status" value="2"/>
</dbReference>
<feature type="transmembrane region" description="Helical" evidence="4">
    <location>
        <begin position="364"/>
        <end position="385"/>
    </location>
</feature>
<feature type="transmembrane region" description="Helical" evidence="4">
    <location>
        <begin position="100"/>
        <end position="120"/>
    </location>
</feature>
<feature type="transmembrane region" description="Helical" evidence="4">
    <location>
        <begin position="299"/>
        <end position="318"/>
    </location>
</feature>
<sequence>MIILNQLPKYVYFLLVAQAFNLIAAVLSVTVSAIVGLKLAPTQALATIPYGLQFLAILLTTFIFSFLMKKLGRHLVFQLGVLCLFGAGVLGYFALTTEQFYLLCLSHFCLGLFISTANFYRFAASDRLSPELIPKATAMVISGGVVAALIAPVLAIQFQQVSGLPDFTFIYLIFSILAVVLSPILYFWNNKQKQPQAQQSVIASVQRAKLPFNRIVIAIMSGAFAFYIMNVMMIMSSLHLKEHHSFHYASISIQLHVLAMFIPSFFVSKLIQRFGINTMIYIGFGLLMLSSFIPMLGQAGVYINIALIVLGIGWNFAYSGASTLLAGLDEQQKHRVQGLNETVIALFATLGAFLPAPILTSLGWSNANLLALSLTFIVLVVLMVLSKKQQHRQANASSL</sequence>
<feature type="transmembrane region" description="Helical" evidence="4">
    <location>
        <begin position="215"/>
        <end position="240"/>
    </location>
</feature>
<evidence type="ECO:0000256" key="2">
    <source>
        <dbReference type="ARBA" id="ARBA00022989"/>
    </source>
</evidence>
<keyword evidence="1 4" id="KW-0812">Transmembrane</keyword>
<evidence type="ECO:0000256" key="1">
    <source>
        <dbReference type="ARBA" id="ARBA00022692"/>
    </source>
</evidence>
<organism evidence="6 7">
    <name type="scientific">Acinetobacter venetianus</name>
    <dbReference type="NCBI Taxonomy" id="52133"/>
    <lineage>
        <taxon>Bacteria</taxon>
        <taxon>Pseudomonadati</taxon>
        <taxon>Pseudomonadota</taxon>
        <taxon>Gammaproteobacteria</taxon>
        <taxon>Moraxellales</taxon>
        <taxon>Moraxellaceae</taxon>
        <taxon>Acinetobacter</taxon>
    </lineage>
</organism>
<dbReference type="EMBL" id="JRUE01000223">
    <property type="protein sequence ID" value="KXZ64850.1"/>
    <property type="molecule type" value="Genomic_DNA"/>
</dbReference>
<evidence type="ECO:0000256" key="4">
    <source>
        <dbReference type="SAM" id="Phobius"/>
    </source>
</evidence>
<evidence type="ECO:0000313" key="7">
    <source>
        <dbReference type="Proteomes" id="UP000075680"/>
    </source>
</evidence>
<dbReference type="RefSeq" id="WP_061519547.1">
    <property type="nucleotide sequence ID" value="NZ_JRUE01000223.1"/>
</dbReference>
<comment type="caution">
    <text evidence="6">The sequence shown here is derived from an EMBL/GenBank/DDBJ whole genome shotgun (WGS) entry which is preliminary data.</text>
</comment>
<dbReference type="PATRIC" id="fig|52133.18.peg.3033"/>